<dbReference type="OrthoDB" id="5989524at2759"/>
<dbReference type="PROSITE" id="PS50923">
    <property type="entry name" value="SUSHI"/>
    <property type="match status" value="1"/>
</dbReference>
<dbReference type="CDD" id="cd00033">
    <property type="entry name" value="CCP"/>
    <property type="match status" value="1"/>
</dbReference>
<protein>
    <recommendedName>
        <fullName evidence="3">Sushi domain-containing protein</fullName>
    </recommendedName>
</protein>
<dbReference type="Gene3D" id="2.10.70.10">
    <property type="entry name" value="Complement Module, domain 1"/>
    <property type="match status" value="1"/>
</dbReference>
<evidence type="ECO:0000256" key="1">
    <source>
        <dbReference type="ARBA" id="ARBA00023157"/>
    </source>
</evidence>
<dbReference type="EMBL" id="RCHS01000623">
    <property type="protein sequence ID" value="RMX57664.1"/>
    <property type="molecule type" value="Genomic_DNA"/>
</dbReference>
<dbReference type="InterPro" id="IPR035976">
    <property type="entry name" value="Sushi/SCR/CCP_sf"/>
</dbReference>
<accession>A0A3M6UVU7</accession>
<organism evidence="4 5">
    <name type="scientific">Pocillopora damicornis</name>
    <name type="common">Cauliflower coral</name>
    <name type="synonym">Millepora damicornis</name>
    <dbReference type="NCBI Taxonomy" id="46731"/>
    <lineage>
        <taxon>Eukaryota</taxon>
        <taxon>Metazoa</taxon>
        <taxon>Cnidaria</taxon>
        <taxon>Anthozoa</taxon>
        <taxon>Hexacorallia</taxon>
        <taxon>Scleractinia</taxon>
        <taxon>Astrocoeniina</taxon>
        <taxon>Pocilloporidae</taxon>
        <taxon>Pocillopora</taxon>
    </lineage>
</organism>
<name>A0A3M6UVU7_POCDA</name>
<dbReference type="InterPro" id="IPR000436">
    <property type="entry name" value="Sushi_SCR_CCP_dom"/>
</dbReference>
<evidence type="ECO:0000259" key="3">
    <source>
        <dbReference type="PROSITE" id="PS50923"/>
    </source>
</evidence>
<dbReference type="SUPFAM" id="SSF57535">
    <property type="entry name" value="Complement control module/SCR domain"/>
    <property type="match status" value="1"/>
</dbReference>
<feature type="domain" description="Sushi" evidence="3">
    <location>
        <begin position="76"/>
        <end position="134"/>
    </location>
</feature>
<evidence type="ECO:0000313" key="4">
    <source>
        <dbReference type="EMBL" id="RMX57664.1"/>
    </source>
</evidence>
<keyword evidence="1" id="KW-1015">Disulfide bond</keyword>
<evidence type="ECO:0000256" key="2">
    <source>
        <dbReference type="PROSITE-ProRule" id="PRU00302"/>
    </source>
</evidence>
<sequence>MRYECQLSYSSRFVGLESFTEDDEYLYRGLKPREMLTLKPLKTRHIVRGSSDTQLLLRIVKALPFIRQPDRVSPKANCDPIDKTMSNGAMLRNVTHDRGVIYCSQCDPYFFLNGSSVIFCPRGKWNASKPTCLPRCLPLKKISNDTVQIYEAQDGRVIYRFRCISCFRGQRNGSTPSCLQGKEIFT</sequence>
<comment type="caution">
    <text evidence="4">The sequence shown here is derived from an EMBL/GenBank/DDBJ whole genome shotgun (WGS) entry which is preliminary data.</text>
</comment>
<keyword evidence="2" id="KW-0768">Sushi</keyword>
<reference evidence="4 5" key="1">
    <citation type="journal article" date="2018" name="Sci. Rep.">
        <title>Comparative analysis of the Pocillopora damicornis genome highlights role of immune system in coral evolution.</title>
        <authorList>
            <person name="Cunning R."/>
            <person name="Bay R.A."/>
            <person name="Gillette P."/>
            <person name="Baker A.C."/>
            <person name="Traylor-Knowles N."/>
        </authorList>
    </citation>
    <scope>NUCLEOTIDE SEQUENCE [LARGE SCALE GENOMIC DNA]</scope>
    <source>
        <strain evidence="4">RSMAS</strain>
        <tissue evidence="4">Whole animal</tissue>
    </source>
</reference>
<proteinExistence type="predicted"/>
<dbReference type="AlphaFoldDB" id="A0A3M6UVU7"/>
<dbReference type="Proteomes" id="UP000275408">
    <property type="component" value="Unassembled WGS sequence"/>
</dbReference>
<gene>
    <name evidence="4" type="ORF">pdam_00005014</name>
</gene>
<comment type="caution">
    <text evidence="2">Lacks conserved residue(s) required for the propagation of feature annotation.</text>
</comment>
<keyword evidence="5" id="KW-1185">Reference proteome</keyword>
<evidence type="ECO:0000313" key="5">
    <source>
        <dbReference type="Proteomes" id="UP000275408"/>
    </source>
</evidence>